<proteinExistence type="predicted"/>
<accession>A1ZSQ0</accession>
<organism evidence="1 2">
    <name type="scientific">Microscilla marina ATCC 23134</name>
    <dbReference type="NCBI Taxonomy" id="313606"/>
    <lineage>
        <taxon>Bacteria</taxon>
        <taxon>Pseudomonadati</taxon>
        <taxon>Bacteroidota</taxon>
        <taxon>Cytophagia</taxon>
        <taxon>Cytophagales</taxon>
        <taxon>Microscillaceae</taxon>
        <taxon>Microscilla</taxon>
    </lineage>
</organism>
<dbReference type="EMBL" id="AAWS01000032">
    <property type="protein sequence ID" value="EAY26630.1"/>
    <property type="molecule type" value="Genomic_DNA"/>
</dbReference>
<evidence type="ECO:0000313" key="2">
    <source>
        <dbReference type="Proteomes" id="UP000004095"/>
    </source>
</evidence>
<dbReference type="Proteomes" id="UP000004095">
    <property type="component" value="Unassembled WGS sequence"/>
</dbReference>
<protein>
    <submittedName>
        <fullName evidence="1">Uncharacterized protein</fullName>
    </submittedName>
</protein>
<evidence type="ECO:0000313" key="1">
    <source>
        <dbReference type="EMBL" id="EAY26630.1"/>
    </source>
</evidence>
<keyword evidence="2" id="KW-1185">Reference proteome</keyword>
<dbReference type="AlphaFoldDB" id="A1ZSQ0"/>
<gene>
    <name evidence="1" type="ORF">M23134_06159</name>
</gene>
<reference evidence="1 2" key="1">
    <citation type="submission" date="2007-01" db="EMBL/GenBank/DDBJ databases">
        <authorList>
            <person name="Haygood M."/>
            <person name="Podell S."/>
            <person name="Anderson C."/>
            <person name="Hopkinson B."/>
            <person name="Roe K."/>
            <person name="Barbeau K."/>
            <person name="Gaasterland T."/>
            <person name="Ferriera S."/>
            <person name="Johnson J."/>
            <person name="Kravitz S."/>
            <person name="Beeson K."/>
            <person name="Sutton G."/>
            <person name="Rogers Y.-H."/>
            <person name="Friedman R."/>
            <person name="Frazier M."/>
            <person name="Venter J.C."/>
        </authorList>
    </citation>
    <scope>NUCLEOTIDE SEQUENCE [LARGE SCALE GENOMIC DNA]</scope>
    <source>
        <strain evidence="1 2">ATCC 23134</strain>
    </source>
</reference>
<sequence>MRSAQSSHIINELHFDFQHYSKNSAVYFDRFWHEISLLVFVFFKDLFLGIESHTMDVFLYHKTKPKPATPDKSTLLYTIENFYKMKIVNFDREVDQLLSSNDWNNIDLLAKILKGFNYTPKYTQQLIRKITYLYFDEFLPNLEYHRFGSTLINKNTFTLIFNRLNEYLDIPYMIVEISSDSIQINAYLQQSDEVAQTKPVQIELDELARFLFYGLKAKFEIGELRA</sequence>
<comment type="caution">
    <text evidence="1">The sequence shown here is derived from an EMBL/GenBank/DDBJ whole genome shotgun (WGS) entry which is preliminary data.</text>
</comment>
<name>A1ZSQ0_MICM2</name>